<keyword evidence="2" id="KW-1185">Reference proteome</keyword>
<comment type="caution">
    <text evidence="1">The sequence shown here is derived from an EMBL/GenBank/DDBJ whole genome shotgun (WGS) entry which is preliminary data.</text>
</comment>
<evidence type="ECO:0000313" key="1">
    <source>
        <dbReference type="EMBL" id="MFD1398694.1"/>
    </source>
</evidence>
<protein>
    <submittedName>
        <fullName evidence="1">Uncharacterized protein</fullName>
    </submittedName>
</protein>
<dbReference type="Proteomes" id="UP001597199">
    <property type="component" value="Unassembled WGS sequence"/>
</dbReference>
<name>A0ABW4BEI9_9LACO</name>
<sequence length="59" mass="6340">MRVCKTTLALAAVATMVAMMLSHSWQGIVMTTLAAIMCIEVLTGIEVGEIAERMEAQRG</sequence>
<dbReference type="RefSeq" id="WP_204119796.1">
    <property type="nucleotide sequence ID" value="NZ_BOLV01000029.1"/>
</dbReference>
<evidence type="ECO:0000313" key="2">
    <source>
        <dbReference type="Proteomes" id="UP001597199"/>
    </source>
</evidence>
<reference evidence="2" key="1">
    <citation type="journal article" date="2019" name="Int. J. Syst. Evol. Microbiol.">
        <title>The Global Catalogue of Microorganisms (GCM) 10K type strain sequencing project: providing services to taxonomists for standard genome sequencing and annotation.</title>
        <authorList>
            <consortium name="The Broad Institute Genomics Platform"/>
            <consortium name="The Broad Institute Genome Sequencing Center for Infectious Disease"/>
            <person name="Wu L."/>
            <person name="Ma J."/>
        </authorList>
    </citation>
    <scope>NUCLEOTIDE SEQUENCE [LARGE SCALE GENOMIC DNA]</scope>
    <source>
        <strain evidence="2">CCM 9110</strain>
    </source>
</reference>
<gene>
    <name evidence="1" type="ORF">ACFQ41_05185</name>
</gene>
<accession>A0ABW4BEI9</accession>
<proteinExistence type="predicted"/>
<organism evidence="1 2">
    <name type="scientific">Lacticaseibacillus suilingensis</name>
    <dbReference type="NCBI Taxonomy" id="2799577"/>
    <lineage>
        <taxon>Bacteria</taxon>
        <taxon>Bacillati</taxon>
        <taxon>Bacillota</taxon>
        <taxon>Bacilli</taxon>
        <taxon>Lactobacillales</taxon>
        <taxon>Lactobacillaceae</taxon>
        <taxon>Lacticaseibacillus</taxon>
    </lineage>
</organism>
<dbReference type="EMBL" id="JBHTOA010000022">
    <property type="protein sequence ID" value="MFD1398694.1"/>
    <property type="molecule type" value="Genomic_DNA"/>
</dbReference>